<dbReference type="PANTHER" id="PTHR21539:SF0">
    <property type="entry name" value="SAGA-ASSOCIATED FACTOR 29"/>
    <property type="match status" value="1"/>
</dbReference>
<keyword evidence="8" id="KW-1185">Reference proteome</keyword>
<comment type="caution">
    <text evidence="7">The sequence shown here is derived from an EMBL/GenBank/DDBJ whole genome shotgun (WGS) entry which is preliminary data.</text>
</comment>
<dbReference type="EMBL" id="QEAO01000009">
    <property type="protein sequence ID" value="TPX35220.1"/>
    <property type="molecule type" value="Genomic_DNA"/>
</dbReference>
<dbReference type="InterPro" id="IPR037802">
    <property type="entry name" value="SGF29"/>
</dbReference>
<reference evidence="7 8" key="1">
    <citation type="journal article" date="2019" name="Sci. Rep.">
        <title>Comparative genomics of chytrid fungi reveal insights into the obligate biotrophic and pathogenic lifestyle of Synchytrium endobioticum.</title>
        <authorList>
            <person name="van de Vossenberg B.T.L.H."/>
            <person name="Warris S."/>
            <person name="Nguyen H.D.T."/>
            <person name="van Gent-Pelzer M.P.E."/>
            <person name="Joly D.L."/>
            <person name="van de Geest H.C."/>
            <person name="Bonants P.J.M."/>
            <person name="Smith D.S."/>
            <person name="Levesque C.A."/>
            <person name="van der Lee T.A.J."/>
        </authorList>
    </citation>
    <scope>NUCLEOTIDE SEQUENCE [LARGE SCALE GENOMIC DNA]</scope>
    <source>
        <strain evidence="7 8">JEL517</strain>
    </source>
</reference>
<dbReference type="OrthoDB" id="10265994at2759"/>
<protein>
    <recommendedName>
        <fullName evidence="6">SGF29 C-terminal domain-containing protein</fullName>
    </recommendedName>
</protein>
<proteinExistence type="predicted"/>
<dbReference type="Gene3D" id="2.30.30.140">
    <property type="match status" value="2"/>
</dbReference>
<dbReference type="GeneID" id="42003547"/>
<dbReference type="AlphaFoldDB" id="A0A507C126"/>
<dbReference type="PROSITE" id="PS51518">
    <property type="entry name" value="SGF29_C"/>
    <property type="match status" value="1"/>
</dbReference>
<gene>
    <name evidence="7" type="ORF">SmJEL517_g02322</name>
</gene>
<evidence type="ECO:0000259" key="6">
    <source>
        <dbReference type="PROSITE" id="PS51518"/>
    </source>
</evidence>
<dbReference type="GO" id="GO:0000124">
    <property type="term" value="C:SAGA complex"/>
    <property type="evidence" value="ECO:0007669"/>
    <property type="project" value="InterPro"/>
</dbReference>
<dbReference type="Pfam" id="PF07039">
    <property type="entry name" value="SGF29_Tudor"/>
    <property type="match status" value="1"/>
</dbReference>
<dbReference type="STRING" id="1806994.A0A507C126"/>
<dbReference type="InterPro" id="IPR047287">
    <property type="entry name" value="Tudor_SGF29_rpt2"/>
</dbReference>
<feature type="compositionally biased region" description="Basic and acidic residues" evidence="5">
    <location>
        <begin position="95"/>
        <end position="107"/>
    </location>
</feature>
<evidence type="ECO:0000256" key="5">
    <source>
        <dbReference type="SAM" id="MobiDB-lite"/>
    </source>
</evidence>
<feature type="region of interest" description="Disordered" evidence="5">
    <location>
        <begin position="95"/>
        <end position="134"/>
    </location>
</feature>
<dbReference type="InterPro" id="IPR047288">
    <property type="entry name" value="Tudor_SGF29_rpt1"/>
</dbReference>
<keyword evidence="4" id="KW-0539">Nucleus</keyword>
<feature type="domain" description="SGF29 C-terminal" evidence="6">
    <location>
        <begin position="128"/>
        <end position="265"/>
    </location>
</feature>
<keyword evidence="3" id="KW-0804">Transcription</keyword>
<organism evidence="7 8">
    <name type="scientific">Synchytrium microbalum</name>
    <dbReference type="NCBI Taxonomy" id="1806994"/>
    <lineage>
        <taxon>Eukaryota</taxon>
        <taxon>Fungi</taxon>
        <taxon>Fungi incertae sedis</taxon>
        <taxon>Chytridiomycota</taxon>
        <taxon>Chytridiomycota incertae sedis</taxon>
        <taxon>Chytridiomycetes</taxon>
        <taxon>Synchytriales</taxon>
        <taxon>Synchytriaceae</taxon>
        <taxon>Synchytrium</taxon>
    </lineage>
</organism>
<dbReference type="InterPro" id="IPR010750">
    <property type="entry name" value="SGF29_tudor-like_dom"/>
</dbReference>
<name>A0A507C126_9FUNG</name>
<evidence type="ECO:0000256" key="2">
    <source>
        <dbReference type="ARBA" id="ARBA00023015"/>
    </source>
</evidence>
<evidence type="ECO:0000256" key="1">
    <source>
        <dbReference type="ARBA" id="ARBA00004123"/>
    </source>
</evidence>
<keyword evidence="2" id="KW-0805">Transcription regulation</keyword>
<dbReference type="RefSeq" id="XP_031025747.1">
    <property type="nucleotide sequence ID" value="XM_031168250.1"/>
</dbReference>
<sequence>MPEESELWIEICKNLYALDSLRLVSDQTIIKINKAHQKLTSRELETLNSKNATKLLELYKEAEDQAVLEKKKSQELVDQLAALVSLREASETSDSKKLKRKVDDIKGKSGGPVQKKAKSEASTPNAVPVGGLNPGDKVAVKPQGHDSWILAELIKWDTEKNKWEIEDVEADEDTEVKKHYYFHPKRFIPIPKDVSKKPEFQLGQQVLALYPGTSCFYSASVMIPPSRNRDGSSFAGSYVLKFEDDDGYERFVDPSMVLDLPTMKK</sequence>
<dbReference type="Proteomes" id="UP000319731">
    <property type="component" value="Unassembled WGS sequence"/>
</dbReference>
<dbReference type="GO" id="GO:0005634">
    <property type="term" value="C:nucleus"/>
    <property type="evidence" value="ECO:0007669"/>
    <property type="project" value="UniProtKB-SubCell"/>
</dbReference>
<dbReference type="CDD" id="cd20393">
    <property type="entry name" value="Tudor_SGF29_rpt1"/>
    <property type="match status" value="1"/>
</dbReference>
<evidence type="ECO:0000313" key="7">
    <source>
        <dbReference type="EMBL" id="TPX35220.1"/>
    </source>
</evidence>
<accession>A0A507C126</accession>
<dbReference type="CDD" id="cd20394">
    <property type="entry name" value="Tudor_SGF29_rpt2"/>
    <property type="match status" value="1"/>
</dbReference>
<evidence type="ECO:0000256" key="3">
    <source>
        <dbReference type="ARBA" id="ARBA00023163"/>
    </source>
</evidence>
<dbReference type="PANTHER" id="PTHR21539">
    <property type="entry name" value="SAGA-ASSOCIATED FACTOR 29"/>
    <property type="match status" value="1"/>
</dbReference>
<comment type="subcellular location">
    <subcellularLocation>
        <location evidence="1">Nucleus</location>
    </subcellularLocation>
</comment>
<evidence type="ECO:0000313" key="8">
    <source>
        <dbReference type="Proteomes" id="UP000319731"/>
    </source>
</evidence>
<evidence type="ECO:0000256" key="4">
    <source>
        <dbReference type="ARBA" id="ARBA00023242"/>
    </source>
</evidence>